<proteinExistence type="inferred from homology"/>
<protein>
    <submittedName>
        <fullName evidence="3">Aspartate-semialdehyde dehydrogenase</fullName>
    </submittedName>
</protein>
<evidence type="ECO:0000313" key="3">
    <source>
        <dbReference type="EMBL" id="HCT15230.1"/>
    </source>
</evidence>
<evidence type="ECO:0000256" key="1">
    <source>
        <dbReference type="ARBA" id="ARBA00010584"/>
    </source>
</evidence>
<name>A0A3D4T3C3_9CORY</name>
<accession>A0A3D4T3C3</accession>
<dbReference type="NCBIfam" id="NF011456">
    <property type="entry name" value="PRK14874.1"/>
    <property type="match status" value="1"/>
</dbReference>
<dbReference type="AlphaFoldDB" id="A0A3D4T3C3"/>
<dbReference type="GO" id="GO:0051287">
    <property type="term" value="F:NAD binding"/>
    <property type="evidence" value="ECO:0007669"/>
    <property type="project" value="InterPro"/>
</dbReference>
<dbReference type="PANTHER" id="PTHR46278">
    <property type="entry name" value="DEHYDROGENASE, PUTATIVE-RELATED"/>
    <property type="match status" value="1"/>
</dbReference>
<dbReference type="CDD" id="cd02316">
    <property type="entry name" value="VcASADH2_like_N"/>
    <property type="match status" value="1"/>
</dbReference>
<feature type="domain" description="Semialdehyde dehydrogenase NAD-binding" evidence="2">
    <location>
        <begin position="3"/>
        <end position="121"/>
    </location>
</feature>
<dbReference type="STRING" id="863239.GCA_000213935_01034"/>
<dbReference type="InterPro" id="IPR036291">
    <property type="entry name" value="NAD(P)-bd_dom_sf"/>
</dbReference>
<comment type="similarity">
    <text evidence="1">Belongs to the aspartate-semialdehyde dehydrogenase family.</text>
</comment>
<dbReference type="GO" id="GO:0046983">
    <property type="term" value="F:protein dimerization activity"/>
    <property type="evidence" value="ECO:0007669"/>
    <property type="project" value="InterPro"/>
</dbReference>
<dbReference type="EMBL" id="DQID01000276">
    <property type="protein sequence ID" value="HCT15230.1"/>
    <property type="molecule type" value="Genomic_DNA"/>
</dbReference>
<dbReference type="Gene3D" id="3.40.50.720">
    <property type="entry name" value="NAD(P)-binding Rossmann-like Domain"/>
    <property type="match status" value="1"/>
</dbReference>
<dbReference type="SMART" id="SM00859">
    <property type="entry name" value="Semialdhyde_dh"/>
    <property type="match status" value="1"/>
</dbReference>
<reference evidence="3 4" key="1">
    <citation type="journal article" date="2018" name="Nat. Biotechnol.">
        <title>A standardized bacterial taxonomy based on genome phylogeny substantially revises the tree of life.</title>
        <authorList>
            <person name="Parks D.H."/>
            <person name="Chuvochina M."/>
            <person name="Waite D.W."/>
            <person name="Rinke C."/>
            <person name="Skarshewski A."/>
            <person name="Chaumeil P.A."/>
            <person name="Hugenholtz P."/>
        </authorList>
    </citation>
    <scope>NUCLEOTIDE SEQUENCE [LARGE SCALE GENOMIC DNA]</scope>
    <source>
        <strain evidence="3">UBA11247</strain>
    </source>
</reference>
<dbReference type="GO" id="GO:0016620">
    <property type="term" value="F:oxidoreductase activity, acting on the aldehyde or oxo group of donors, NAD or NADP as acceptor"/>
    <property type="evidence" value="ECO:0007669"/>
    <property type="project" value="InterPro"/>
</dbReference>
<dbReference type="GO" id="GO:0008652">
    <property type="term" value="P:amino acid biosynthetic process"/>
    <property type="evidence" value="ECO:0007669"/>
    <property type="project" value="InterPro"/>
</dbReference>
<organism evidence="3 4">
    <name type="scientific">Corynebacterium nuruki</name>
    <dbReference type="NCBI Taxonomy" id="1032851"/>
    <lineage>
        <taxon>Bacteria</taxon>
        <taxon>Bacillati</taxon>
        <taxon>Actinomycetota</taxon>
        <taxon>Actinomycetes</taxon>
        <taxon>Mycobacteriales</taxon>
        <taxon>Corynebacteriaceae</taxon>
        <taxon>Corynebacterium</taxon>
    </lineage>
</organism>
<dbReference type="Pfam" id="PF01118">
    <property type="entry name" value="Semialdhyde_dh"/>
    <property type="match status" value="1"/>
</dbReference>
<dbReference type="Pfam" id="PF02774">
    <property type="entry name" value="Semialdhyde_dhC"/>
    <property type="match status" value="1"/>
</dbReference>
<dbReference type="InterPro" id="IPR012280">
    <property type="entry name" value="Semialdhyde_DH_dimer_dom"/>
</dbReference>
<dbReference type="InterPro" id="IPR000534">
    <property type="entry name" value="Semialdehyde_DH_NAD-bd"/>
</dbReference>
<evidence type="ECO:0000259" key="2">
    <source>
        <dbReference type="SMART" id="SM00859"/>
    </source>
</evidence>
<dbReference type="Proteomes" id="UP000261739">
    <property type="component" value="Unassembled WGS sequence"/>
</dbReference>
<dbReference type="PANTHER" id="PTHR46278:SF2">
    <property type="entry name" value="ASPARTATE-SEMIALDEHYDE DEHYDROGENASE"/>
    <property type="match status" value="1"/>
</dbReference>
<feature type="non-terminal residue" evidence="3">
    <location>
        <position position="185"/>
    </location>
</feature>
<sequence>MTTLAVVGATGQVGRVMRTILAERNFPADTVRFFASARSAGTEIEFRGSTVVVEDVAATPTEDLKGIDIALFSAGGGTSREHAPRFAEAGATVVDNSSAWRKDPEVPLIVSEVNPGDVNDVPRGIIANPNCTTMAAMPVLGALHAKAGLTRLHVSSYQAVSGSGLAGVKALADQVRGNVDHLEDL</sequence>
<evidence type="ECO:0000313" key="4">
    <source>
        <dbReference type="Proteomes" id="UP000261739"/>
    </source>
</evidence>
<comment type="caution">
    <text evidence="3">The sequence shown here is derived from an EMBL/GenBank/DDBJ whole genome shotgun (WGS) entry which is preliminary data.</text>
</comment>
<dbReference type="SUPFAM" id="SSF51735">
    <property type="entry name" value="NAD(P)-binding Rossmann-fold domains"/>
    <property type="match status" value="1"/>
</dbReference>
<gene>
    <name evidence="3" type="ORF">DIW82_10725</name>
</gene>